<evidence type="ECO:0000313" key="3">
    <source>
        <dbReference type="EMBL" id="NER13193.1"/>
    </source>
</evidence>
<evidence type="ECO:0000259" key="2">
    <source>
        <dbReference type="Pfam" id="PF07593"/>
    </source>
</evidence>
<dbReference type="InterPro" id="IPR027039">
    <property type="entry name" value="Crtac1"/>
</dbReference>
<name>A0A6P0UQQ2_9FLAO</name>
<dbReference type="AlphaFoldDB" id="A0A6P0UQQ2"/>
<dbReference type="PANTHER" id="PTHR16026">
    <property type="entry name" value="CARTILAGE ACIDIC PROTEIN 1"/>
    <property type="match status" value="1"/>
</dbReference>
<protein>
    <recommendedName>
        <fullName evidence="2">ASPIC/UnbV domain-containing protein</fullName>
    </recommendedName>
</protein>
<evidence type="ECO:0000313" key="4">
    <source>
        <dbReference type="Proteomes" id="UP000468581"/>
    </source>
</evidence>
<accession>A0A6P0UQQ2</accession>
<sequence>MRTKLWITALAVILFSCSEKKDKNPEEIAQSTAPAPGQVVTEVDDSQPNDKIRVFRKYSSAESGIDFFNGLRHNMETMENLFDYDYFYNGGGVGIEDLNNDGLKDIFFCGNQVPNRLYINKGDLKFEDISETANINDAKVWSNGVTFVDINGDGWMDIYVSQGGPHQKENRKNLLYINQKDNSFKEMAEAYNLADTGIGTQAAFFDYDKDGDLDCVVMNENELYGVDPRRFFKTMEVNKEILKKSSSHLYRNEGGKFVDVTESAGLLRPTFGLGLSVSDLNNDGWLDIYIANDYYIPDALYINNGDGSFTDQIKNYTNQVSFYGMGVDIEDINNDGFQDIFVLDMASSDHYRAKTLMASMDVPTFNMLVQKMEFQHQYMFNSLQINMGNNRFNNVSQAAKLSKTDWSWAGLMVDLDNDEHKDIYITNGYRRYALDNDIRTRVVKAKQEFSGNVPLDIKEQIYGDMPSEKLPNVMLRNHQDLSFKEVGNYWGLGDPSFSNGAAYADLDNDGDLELITNNIDEEAFLYKNLSVEEGIGNYLRVKTVGNTSEAFARVTISYKDKKQFVEAKRVRGYLSAVDNTAHFGLGSEKEIDRVRVEWPSGKFEERTKVEANQLLTFYEKDAGKTIRKTSANSMFTTVDPGRLNLNYNHKENEYNDFEREVLLPYKQSTLGPFIARADVDGDSKEDLLIGGAAGQAAELYLSTGKGFKKKDNPVFTTDAFYEDMEAVFFDADSDGDKDLFVVSGGNELDPEKMMYKDRLYLNDGKGNFSKGPDNFENHSGKSVTVLDYDKDGDMDLVVGNRIIPKSYPVAAPSVVYRNDQGQFVNVTSEVAPVLEKFGIINSIVSTDFNGDGWEDLIVAGEWTGIGMLRNNQGTFEDISSKNGLDKEKGWWFSVHETDLNNDGLKDYILGNVGINIKFKASKAEPFKVFANDFDANGTLDVVLSKKYNNEYVPVRGRECSSEQMPFISEKYETYSDFANASLIDIYGDKLKESHAFEATNFKSMVLINKGDGIFEKGYLPVEAQLFPLLDIVFYDINKDGYQDMIAAGNIYDTEVETPRLDNGSGLVLLSDTKSNYTALKSTETGLYIDGDIKSLSLFEGKDGPPMLVAAKNNAPLSVVRIEDN</sequence>
<dbReference type="Pfam" id="PF07593">
    <property type="entry name" value="UnbV_ASPIC"/>
    <property type="match status" value="1"/>
</dbReference>
<keyword evidence="1" id="KW-0732">Signal</keyword>
<organism evidence="3 4">
    <name type="scientific">Leptobacterium flavescens</name>
    <dbReference type="NCBI Taxonomy" id="472055"/>
    <lineage>
        <taxon>Bacteria</taxon>
        <taxon>Pseudomonadati</taxon>
        <taxon>Bacteroidota</taxon>
        <taxon>Flavobacteriia</taxon>
        <taxon>Flavobacteriales</taxon>
        <taxon>Flavobacteriaceae</taxon>
        <taxon>Leptobacterium</taxon>
    </lineage>
</organism>
<dbReference type="PANTHER" id="PTHR16026:SF0">
    <property type="entry name" value="CARTILAGE ACIDIC PROTEIN 1"/>
    <property type="match status" value="1"/>
</dbReference>
<dbReference type="InterPro" id="IPR013517">
    <property type="entry name" value="FG-GAP"/>
</dbReference>
<dbReference type="InterPro" id="IPR028994">
    <property type="entry name" value="Integrin_alpha_N"/>
</dbReference>
<reference evidence="3 4" key="1">
    <citation type="submission" date="2020-01" db="EMBL/GenBank/DDBJ databases">
        <title>Leptobacterium flavescens.</title>
        <authorList>
            <person name="Wang G."/>
        </authorList>
    </citation>
    <scope>NUCLEOTIDE SEQUENCE [LARGE SCALE GENOMIC DNA]</scope>
    <source>
        <strain evidence="3 4">KCTC 22160</strain>
    </source>
</reference>
<proteinExistence type="predicted"/>
<dbReference type="PROSITE" id="PS51257">
    <property type="entry name" value="PROKAR_LIPOPROTEIN"/>
    <property type="match status" value="1"/>
</dbReference>
<dbReference type="Gene3D" id="2.130.10.130">
    <property type="entry name" value="Integrin alpha, N-terminal"/>
    <property type="match status" value="3"/>
</dbReference>
<dbReference type="Pfam" id="PF13517">
    <property type="entry name" value="FG-GAP_3"/>
    <property type="match status" value="4"/>
</dbReference>
<evidence type="ECO:0000256" key="1">
    <source>
        <dbReference type="ARBA" id="ARBA00022729"/>
    </source>
</evidence>
<feature type="domain" description="ASPIC/UnbV" evidence="2">
    <location>
        <begin position="552"/>
        <end position="616"/>
    </location>
</feature>
<dbReference type="SUPFAM" id="SSF69318">
    <property type="entry name" value="Integrin alpha N-terminal domain"/>
    <property type="match status" value="3"/>
</dbReference>
<gene>
    <name evidence="3" type="ORF">GWK08_07065</name>
</gene>
<keyword evidence="4" id="KW-1185">Reference proteome</keyword>
<comment type="caution">
    <text evidence="3">The sequence shown here is derived from an EMBL/GenBank/DDBJ whole genome shotgun (WGS) entry which is preliminary data.</text>
</comment>
<dbReference type="RefSeq" id="WP_163606189.1">
    <property type="nucleotide sequence ID" value="NZ_JAABOO010000001.1"/>
</dbReference>
<dbReference type="EMBL" id="JAABOO010000001">
    <property type="protein sequence ID" value="NER13193.1"/>
    <property type="molecule type" value="Genomic_DNA"/>
</dbReference>
<dbReference type="InterPro" id="IPR011519">
    <property type="entry name" value="UnbV_ASPIC"/>
</dbReference>
<dbReference type="Proteomes" id="UP000468581">
    <property type="component" value="Unassembled WGS sequence"/>
</dbReference>